<comment type="caution">
    <text evidence="8">The sequence shown here is derived from an EMBL/GenBank/DDBJ whole genome shotgun (WGS) entry which is preliminary data.</text>
</comment>
<dbReference type="Pfam" id="PF00091">
    <property type="entry name" value="Tubulin"/>
    <property type="match status" value="1"/>
</dbReference>
<dbReference type="InterPro" id="IPR000217">
    <property type="entry name" value="Tubulin"/>
</dbReference>
<dbReference type="GO" id="GO:0007017">
    <property type="term" value="P:microtubule-based process"/>
    <property type="evidence" value="ECO:0007669"/>
    <property type="project" value="InterPro"/>
</dbReference>
<evidence type="ECO:0000256" key="2">
    <source>
        <dbReference type="ARBA" id="ARBA00022701"/>
    </source>
</evidence>
<accession>A0AA38LRB6</accession>
<evidence type="ECO:0000256" key="5">
    <source>
        <dbReference type="ARBA" id="ARBA00022840"/>
    </source>
</evidence>
<organism evidence="8 9">
    <name type="scientific">Taxus chinensis</name>
    <name type="common">Chinese yew</name>
    <name type="synonym">Taxus wallichiana var. chinensis</name>
    <dbReference type="NCBI Taxonomy" id="29808"/>
    <lineage>
        <taxon>Eukaryota</taxon>
        <taxon>Viridiplantae</taxon>
        <taxon>Streptophyta</taxon>
        <taxon>Embryophyta</taxon>
        <taxon>Tracheophyta</taxon>
        <taxon>Spermatophyta</taxon>
        <taxon>Pinopsida</taxon>
        <taxon>Pinidae</taxon>
        <taxon>Conifers II</taxon>
        <taxon>Cupressales</taxon>
        <taxon>Taxaceae</taxon>
        <taxon>Taxus</taxon>
    </lineage>
</organism>
<dbReference type="PROSITE" id="PS51193">
    <property type="entry name" value="HELICASE_ATP_BIND_2"/>
    <property type="match status" value="1"/>
</dbReference>
<dbReference type="GO" id="GO:0003678">
    <property type="term" value="F:DNA helicase activity"/>
    <property type="evidence" value="ECO:0007669"/>
    <property type="project" value="InterPro"/>
</dbReference>
<evidence type="ECO:0000313" key="9">
    <source>
        <dbReference type="Proteomes" id="UP000824469"/>
    </source>
</evidence>
<dbReference type="GO" id="GO:1904430">
    <property type="term" value="P:negative regulation of t-circle formation"/>
    <property type="evidence" value="ECO:0007669"/>
    <property type="project" value="TreeGrafter"/>
</dbReference>
<dbReference type="InterPro" id="IPR006554">
    <property type="entry name" value="Helicase-like_DEXD_c2"/>
</dbReference>
<evidence type="ECO:0000256" key="6">
    <source>
        <dbReference type="ARBA" id="ARBA00023134"/>
    </source>
</evidence>
<dbReference type="Gene3D" id="3.40.50.1440">
    <property type="entry name" value="Tubulin/FtsZ, GTPase domain"/>
    <property type="match status" value="1"/>
</dbReference>
<gene>
    <name evidence="8" type="ORF">KI387_002760</name>
</gene>
<dbReference type="InterPro" id="IPR027417">
    <property type="entry name" value="P-loop_NTPase"/>
</dbReference>
<dbReference type="InterPro" id="IPR003008">
    <property type="entry name" value="Tubulin_FtsZ_GTPase"/>
</dbReference>
<reference evidence="8 9" key="1">
    <citation type="journal article" date="2021" name="Nat. Plants">
        <title>The Taxus genome provides insights into paclitaxel biosynthesis.</title>
        <authorList>
            <person name="Xiong X."/>
            <person name="Gou J."/>
            <person name="Liao Q."/>
            <person name="Li Y."/>
            <person name="Zhou Q."/>
            <person name="Bi G."/>
            <person name="Li C."/>
            <person name="Du R."/>
            <person name="Wang X."/>
            <person name="Sun T."/>
            <person name="Guo L."/>
            <person name="Liang H."/>
            <person name="Lu P."/>
            <person name="Wu Y."/>
            <person name="Zhang Z."/>
            <person name="Ro D.K."/>
            <person name="Shang Y."/>
            <person name="Huang S."/>
            <person name="Yan J."/>
        </authorList>
    </citation>
    <scope>NUCLEOTIDE SEQUENCE [LARGE SCALE GENOMIC DNA]</scope>
    <source>
        <strain evidence="8">Ta-2019</strain>
    </source>
</reference>
<proteinExistence type="inferred from homology"/>
<evidence type="ECO:0000313" key="8">
    <source>
        <dbReference type="EMBL" id="KAH9330652.1"/>
    </source>
</evidence>
<dbReference type="AlphaFoldDB" id="A0AA38LRB6"/>
<dbReference type="EMBL" id="JAHRHJ020000001">
    <property type="protein sequence ID" value="KAH9330652.1"/>
    <property type="molecule type" value="Genomic_DNA"/>
</dbReference>
<dbReference type="PRINTS" id="PR01161">
    <property type="entry name" value="TUBULIN"/>
</dbReference>
<dbReference type="GO" id="GO:0090657">
    <property type="term" value="P:telomeric loop disassembly"/>
    <property type="evidence" value="ECO:0007669"/>
    <property type="project" value="TreeGrafter"/>
</dbReference>
<keyword evidence="4" id="KW-0378">Hydrolase</keyword>
<evidence type="ECO:0000256" key="3">
    <source>
        <dbReference type="ARBA" id="ARBA00022741"/>
    </source>
</evidence>
<dbReference type="GO" id="GO:0005525">
    <property type="term" value="F:GTP binding"/>
    <property type="evidence" value="ECO:0007669"/>
    <property type="project" value="UniProtKB-KW"/>
</dbReference>
<dbReference type="SUPFAM" id="SSF52540">
    <property type="entry name" value="P-loop containing nucleoside triphosphate hydrolases"/>
    <property type="match status" value="1"/>
</dbReference>
<keyword evidence="5" id="KW-0067">ATP-binding</keyword>
<dbReference type="Gene3D" id="3.40.50.300">
    <property type="entry name" value="P-loop containing nucleotide triphosphate hydrolases"/>
    <property type="match status" value="1"/>
</dbReference>
<dbReference type="GO" id="GO:0045910">
    <property type="term" value="P:negative regulation of DNA recombination"/>
    <property type="evidence" value="ECO:0007669"/>
    <property type="project" value="TreeGrafter"/>
</dbReference>
<dbReference type="PANTHER" id="PTHR11472">
    <property type="entry name" value="DNA REPAIR DEAD HELICASE RAD3/XP-D SUBFAMILY MEMBER"/>
    <property type="match status" value="1"/>
</dbReference>
<dbReference type="GO" id="GO:0016818">
    <property type="term" value="F:hydrolase activity, acting on acid anhydrides, in phosphorus-containing anhydrides"/>
    <property type="evidence" value="ECO:0007669"/>
    <property type="project" value="InterPro"/>
</dbReference>
<dbReference type="PANTHER" id="PTHR11472:SF34">
    <property type="entry name" value="REGULATOR OF TELOMERE ELONGATION HELICASE 1"/>
    <property type="match status" value="1"/>
</dbReference>
<name>A0AA38LRB6_TAXCH</name>
<evidence type="ECO:0000256" key="1">
    <source>
        <dbReference type="ARBA" id="ARBA00009636"/>
    </source>
</evidence>
<dbReference type="Proteomes" id="UP000824469">
    <property type="component" value="Unassembled WGS sequence"/>
</dbReference>
<keyword evidence="3" id="KW-0547">Nucleotide-binding</keyword>
<dbReference type="SUPFAM" id="SSF52490">
    <property type="entry name" value="Tubulin nucleotide-binding domain-like"/>
    <property type="match status" value="1"/>
</dbReference>
<dbReference type="InterPro" id="IPR036525">
    <property type="entry name" value="Tubulin/FtsZ_GTPase_sf"/>
</dbReference>
<dbReference type="SMART" id="SM00488">
    <property type="entry name" value="DEXDc2"/>
    <property type="match status" value="1"/>
</dbReference>
<dbReference type="GO" id="GO:0005524">
    <property type="term" value="F:ATP binding"/>
    <property type="evidence" value="ECO:0007669"/>
    <property type="project" value="UniProtKB-KW"/>
</dbReference>
<evidence type="ECO:0000256" key="4">
    <source>
        <dbReference type="ARBA" id="ARBA00022801"/>
    </source>
</evidence>
<keyword evidence="6" id="KW-0342">GTP-binding</keyword>
<dbReference type="InterPro" id="IPR045028">
    <property type="entry name" value="DinG/Rad3-like"/>
</dbReference>
<protein>
    <recommendedName>
        <fullName evidence="7">Helicase ATP-binding domain-containing protein</fullName>
    </recommendedName>
</protein>
<evidence type="ECO:0000259" key="7">
    <source>
        <dbReference type="PROSITE" id="PS51193"/>
    </source>
</evidence>
<keyword evidence="2" id="KW-0493">Microtubule</keyword>
<keyword evidence="9" id="KW-1185">Reference proteome</keyword>
<dbReference type="GO" id="GO:0005874">
    <property type="term" value="C:microtubule"/>
    <property type="evidence" value="ECO:0007669"/>
    <property type="project" value="UniProtKB-KW"/>
</dbReference>
<dbReference type="GO" id="GO:0005634">
    <property type="term" value="C:nucleus"/>
    <property type="evidence" value="ECO:0007669"/>
    <property type="project" value="TreeGrafter"/>
</dbReference>
<sequence>MPKYRLAGIDVHFPFDAYDCQLVYMERVIQSLQKGCNALLESPTGTGKTLCLLCATLAWRESLGSMPTYSRLDGGRIKSSGSQFQIDSSLEITKPMLPTVIYTSRTHSQLQQVIRELKSSSYRVPSDKTVGGGDDAFNTFFLVRPAPESMFPVPCSWISAWGRIRKLKDNCTGLQGFLVFHAVGGGTSSGFGSLLLERLSVDYGKKFKRGFHRLPFSTSLHICGGALQ</sequence>
<dbReference type="GO" id="GO:0010569">
    <property type="term" value="P:regulation of double-strand break repair via homologous recombination"/>
    <property type="evidence" value="ECO:0007669"/>
    <property type="project" value="TreeGrafter"/>
</dbReference>
<dbReference type="GO" id="GO:0070182">
    <property type="term" value="F:DNA polymerase binding"/>
    <property type="evidence" value="ECO:0007669"/>
    <property type="project" value="TreeGrafter"/>
</dbReference>
<dbReference type="InterPro" id="IPR014013">
    <property type="entry name" value="Helic_SF1/SF2_ATP-bd_DinG/Rad3"/>
</dbReference>
<feature type="domain" description="Helicase ATP-binding" evidence="7">
    <location>
        <begin position="7"/>
        <end position="228"/>
    </location>
</feature>
<comment type="similarity">
    <text evidence="1">Belongs to the tubulin family.</text>
</comment>